<dbReference type="GeneID" id="9498563"/>
<dbReference type="InterPro" id="IPR000845">
    <property type="entry name" value="Nucleoside_phosphorylase_d"/>
</dbReference>
<dbReference type="SUPFAM" id="SSF53167">
    <property type="entry name" value="Purine and uridine phosphorylases"/>
    <property type="match status" value="1"/>
</dbReference>
<dbReference type="Gene3D" id="3.40.50.1580">
    <property type="entry name" value="Nucleoside phosphorylase domain"/>
    <property type="match status" value="1"/>
</dbReference>
<dbReference type="EMBL" id="CP001742">
    <property type="protein sequence ID" value="ADL18747.1"/>
    <property type="molecule type" value="Genomic_DNA"/>
</dbReference>
<dbReference type="PANTHER" id="PTHR43691:SF11">
    <property type="entry name" value="FI09636P-RELATED"/>
    <property type="match status" value="1"/>
</dbReference>
<keyword evidence="3" id="KW-1185">Reference proteome</keyword>
<evidence type="ECO:0000313" key="3">
    <source>
        <dbReference type="Proteomes" id="UP000000346"/>
    </source>
</evidence>
<proteinExistence type="predicted"/>
<sequence length="230" mass="24083">MPYHIKAERVPEGVLITGDPLRADRFASLLERPRLINDNRGLRTYVGFYKDKEVAIAAHGMGGPSVAIVVEELISIGAKRIIRVGTAGAISPELRPGDVLVADAASSTYGGAGLGLYFGSICPPSSPDLELTYRLLQELSKLGVKATKGAVFSSDSFYAESNVLGLLKSLGFKAVEMECATVTALSRIRGVSAACALVISNSAGSLQSDQALVDKGLMSAAAASLEVLIR</sequence>
<dbReference type="InterPro" id="IPR035994">
    <property type="entry name" value="Nucleoside_phosphorylase_sf"/>
</dbReference>
<dbReference type="PANTHER" id="PTHR43691">
    <property type="entry name" value="URIDINE PHOSPHORYLASE"/>
    <property type="match status" value="1"/>
</dbReference>
<dbReference type="Pfam" id="PF01048">
    <property type="entry name" value="PNP_UDP_1"/>
    <property type="match status" value="1"/>
</dbReference>
<evidence type="ECO:0000259" key="1">
    <source>
        <dbReference type="Pfam" id="PF01048"/>
    </source>
</evidence>
<dbReference type="GO" id="GO:0003824">
    <property type="term" value="F:catalytic activity"/>
    <property type="evidence" value="ECO:0007669"/>
    <property type="project" value="InterPro"/>
</dbReference>
<dbReference type="HOGENOM" id="CLU_068457_0_1_2"/>
<dbReference type="STRING" id="666510.ASAC_0340"/>
<dbReference type="OrthoDB" id="372263at2157"/>
<feature type="domain" description="Nucleoside phosphorylase" evidence="1">
    <location>
        <begin position="14"/>
        <end position="214"/>
    </location>
</feature>
<reference evidence="2 3" key="1">
    <citation type="journal article" date="2010" name="Appl. Environ. Microbiol.">
        <title>The genome sequence of the crenarchaeon Acidilobus saccharovorans supports a new order, Acidilobales, and suggests an important ecological role in terrestrial acidic hot springs.</title>
        <authorList>
            <person name="Mardanov A.V."/>
            <person name="Svetlitchnyi V.A."/>
            <person name="Beletsky A.V."/>
            <person name="Prokofeva M.I."/>
            <person name="Bonch-Osmolovskaya E.A."/>
            <person name="Ravin N.V."/>
            <person name="Skryabin K.G."/>
        </authorList>
    </citation>
    <scope>NUCLEOTIDE SEQUENCE [LARGE SCALE GENOMIC DNA]</scope>
    <source>
        <strain evidence="3">DSM 16705 / JCM 18335 / VKM B-2471 / 345-15</strain>
    </source>
</reference>
<dbReference type="GO" id="GO:0009116">
    <property type="term" value="P:nucleoside metabolic process"/>
    <property type="evidence" value="ECO:0007669"/>
    <property type="project" value="InterPro"/>
</dbReference>
<dbReference type="GO" id="GO:0005829">
    <property type="term" value="C:cytosol"/>
    <property type="evidence" value="ECO:0007669"/>
    <property type="project" value="TreeGrafter"/>
</dbReference>
<dbReference type="AlphaFoldDB" id="D9Q0A9"/>
<gene>
    <name evidence="2" type="ordered locus">ASAC_0340</name>
</gene>
<organism evidence="2 3">
    <name type="scientific">Acidilobus saccharovorans (strain DSM 16705 / JCM 18335 / VKM B-2471 / 345-15)</name>
    <dbReference type="NCBI Taxonomy" id="666510"/>
    <lineage>
        <taxon>Archaea</taxon>
        <taxon>Thermoproteota</taxon>
        <taxon>Thermoprotei</taxon>
        <taxon>Acidilobales</taxon>
        <taxon>Acidilobaceae</taxon>
        <taxon>Acidilobus</taxon>
    </lineage>
</organism>
<evidence type="ECO:0000313" key="2">
    <source>
        <dbReference type="EMBL" id="ADL18747.1"/>
    </source>
</evidence>
<protein>
    <submittedName>
        <fullName evidence="2">Purine and other phosphorylases, family 1</fullName>
    </submittedName>
</protein>
<name>D9Q0A9_ACIS3</name>
<accession>D9Q0A9</accession>
<dbReference type="eggNOG" id="arCOG01324">
    <property type="taxonomic scope" value="Archaea"/>
</dbReference>
<dbReference type="KEGG" id="asc:ASAC_0340"/>
<dbReference type="FunCoup" id="D9Q0A9">
    <property type="interactions" value="14"/>
</dbReference>
<dbReference type="Proteomes" id="UP000000346">
    <property type="component" value="Chromosome"/>
</dbReference>
<dbReference type="InParanoid" id="D9Q0A9"/>
<dbReference type="RefSeq" id="WP_013266259.1">
    <property type="nucleotide sequence ID" value="NC_014374.1"/>
</dbReference>